<feature type="binding site" evidence="13">
    <location>
        <position position="160"/>
    </location>
    <ligand>
        <name>(S)-2,3,4,5-tetrahydrodipicolinate</name>
        <dbReference type="ChEBI" id="CHEBI:16845"/>
    </ligand>
</feature>
<keyword evidence="3 13" id="KW-0028">Amino-acid biosynthesis</keyword>
<dbReference type="InterPro" id="IPR022664">
    <property type="entry name" value="DapB_N_CS"/>
</dbReference>
<gene>
    <name evidence="13" type="primary">dapB</name>
    <name evidence="16" type="ORF">JM946_10665</name>
</gene>
<dbReference type="Gene3D" id="3.40.50.720">
    <property type="entry name" value="NAD(P)-binding Rossmann-like Domain"/>
    <property type="match status" value="1"/>
</dbReference>
<evidence type="ECO:0000256" key="9">
    <source>
        <dbReference type="ARBA" id="ARBA00037922"/>
    </source>
</evidence>
<keyword evidence="4 13" id="KW-0521">NADP</keyword>
<feature type="active site" description="Proton donor" evidence="13">
    <location>
        <position position="163"/>
    </location>
</feature>
<keyword evidence="2 13" id="KW-0963">Cytoplasm</keyword>
<dbReference type="EMBL" id="JAEVLS010000002">
    <property type="protein sequence ID" value="MBM0105216.1"/>
    <property type="molecule type" value="Genomic_DNA"/>
</dbReference>
<evidence type="ECO:0000256" key="10">
    <source>
        <dbReference type="ARBA" id="ARBA00038983"/>
    </source>
</evidence>
<evidence type="ECO:0000256" key="1">
    <source>
        <dbReference type="ARBA" id="ARBA00006642"/>
    </source>
</evidence>
<evidence type="ECO:0000313" key="16">
    <source>
        <dbReference type="EMBL" id="MBM0105216.1"/>
    </source>
</evidence>
<dbReference type="EC" id="1.17.1.8" evidence="10 13"/>
<dbReference type="RefSeq" id="WP_203167272.1">
    <property type="nucleotide sequence ID" value="NZ_JAEVLS010000002.1"/>
</dbReference>
<comment type="function">
    <text evidence="13">Catalyzes the conversion of 4-hydroxy-tetrahydrodipicolinate (HTPA) to tetrahydrodipicolinate.</text>
</comment>
<dbReference type="CDD" id="cd02274">
    <property type="entry name" value="DHDPR_N"/>
    <property type="match status" value="1"/>
</dbReference>
<sequence>MAQHSLQIAVFGVSGRMGRALLTAIDEAKATALGGATASSNSRWLGKDASEAGGGAKRNVPIESDPALALRNAQVAIDFTLPEATSVNLAACVRARCPIVIGTTGHDEAVRAEIAAAARQIPIVMAPNMSLGVNLLLKLVELAAAKLDADYDIEVFEAHHRNKKDAPSGTALALGAAAAQGRDVKLAEVAEHARHGNTGVRPRGSIGFSVFRGGDVVGDHTVTFAGIGERIELTHRASDRLAFARGAVKAAQWLAGRTPGLYSMQDVLGL</sequence>
<keyword evidence="8 13" id="KW-0457">Lysine biosynthesis</keyword>
<keyword evidence="6 13" id="KW-0560">Oxidoreductase</keyword>
<protein>
    <recommendedName>
        <fullName evidence="10 13">4-hydroxy-tetrahydrodipicolinate reductase</fullName>
        <shortName evidence="13">HTPA reductase</shortName>
        <ecNumber evidence="10 13">1.17.1.8</ecNumber>
    </recommendedName>
</protein>
<feature type="binding site" evidence="13">
    <location>
        <begin position="169"/>
        <end position="170"/>
    </location>
    <ligand>
        <name>(S)-2,3,4,5-tetrahydrodipicolinate</name>
        <dbReference type="ChEBI" id="CHEBI:16845"/>
    </ligand>
</feature>
<accession>A0ABS1WW53</accession>
<comment type="caution">
    <text evidence="13">Was originally thought to be a dihydrodipicolinate reductase (DHDPR), catalyzing the conversion of dihydrodipicolinate to tetrahydrodipicolinate. However, it was shown in E.coli that the substrate of the enzymatic reaction is not dihydrodipicolinate (DHDP) but in fact (2S,4S)-4-hydroxy-2,3,4,5-tetrahydrodipicolinic acid (HTPA), the product released by the DapA-catalyzed reaction.</text>
</comment>
<dbReference type="Pfam" id="PF05173">
    <property type="entry name" value="DapB_C"/>
    <property type="match status" value="1"/>
</dbReference>
<dbReference type="InterPro" id="IPR023940">
    <property type="entry name" value="DHDPR_bac"/>
</dbReference>
<dbReference type="SUPFAM" id="SSF55347">
    <property type="entry name" value="Glyceraldehyde-3-phosphate dehydrogenase-like, C-terminal domain"/>
    <property type="match status" value="1"/>
</dbReference>
<dbReference type="PROSITE" id="PS01298">
    <property type="entry name" value="DAPB"/>
    <property type="match status" value="1"/>
</dbReference>
<dbReference type="InterPro" id="IPR000846">
    <property type="entry name" value="DapB_N"/>
</dbReference>
<comment type="catalytic activity">
    <reaction evidence="12 13">
        <text>(S)-2,3,4,5-tetrahydrodipicolinate + NAD(+) + H2O = (2S,4S)-4-hydroxy-2,3,4,5-tetrahydrodipicolinate + NADH + H(+)</text>
        <dbReference type="Rhea" id="RHEA:35323"/>
        <dbReference type="ChEBI" id="CHEBI:15377"/>
        <dbReference type="ChEBI" id="CHEBI:15378"/>
        <dbReference type="ChEBI" id="CHEBI:16845"/>
        <dbReference type="ChEBI" id="CHEBI:57540"/>
        <dbReference type="ChEBI" id="CHEBI:57945"/>
        <dbReference type="ChEBI" id="CHEBI:67139"/>
        <dbReference type="EC" id="1.17.1.8"/>
    </reaction>
</comment>
<evidence type="ECO:0000313" key="17">
    <source>
        <dbReference type="Proteomes" id="UP000661077"/>
    </source>
</evidence>
<dbReference type="Pfam" id="PF01113">
    <property type="entry name" value="DapB_N"/>
    <property type="match status" value="1"/>
</dbReference>
<dbReference type="GO" id="GO:0008839">
    <property type="term" value="F:4-hydroxy-tetrahydrodipicolinate reductase"/>
    <property type="evidence" value="ECO:0007669"/>
    <property type="project" value="UniProtKB-EC"/>
</dbReference>
<dbReference type="Proteomes" id="UP000661077">
    <property type="component" value="Unassembled WGS sequence"/>
</dbReference>
<dbReference type="InterPro" id="IPR036291">
    <property type="entry name" value="NAD(P)-bd_dom_sf"/>
</dbReference>
<dbReference type="NCBIfam" id="TIGR00036">
    <property type="entry name" value="dapB"/>
    <property type="match status" value="1"/>
</dbReference>
<evidence type="ECO:0000256" key="13">
    <source>
        <dbReference type="HAMAP-Rule" id="MF_00102"/>
    </source>
</evidence>
<evidence type="ECO:0000256" key="7">
    <source>
        <dbReference type="ARBA" id="ARBA00023027"/>
    </source>
</evidence>
<feature type="active site" description="Proton donor/acceptor" evidence="13">
    <location>
        <position position="159"/>
    </location>
</feature>
<comment type="subcellular location">
    <subcellularLocation>
        <location evidence="13">Cytoplasm</location>
    </subcellularLocation>
</comment>
<name>A0ABS1WW53_9GAMM</name>
<feature type="binding site" evidence="13">
    <location>
        <begin position="126"/>
        <end position="129"/>
    </location>
    <ligand>
        <name>NAD(+)</name>
        <dbReference type="ChEBI" id="CHEBI:57540"/>
    </ligand>
</feature>
<reference evidence="16 17" key="1">
    <citation type="journal article" date="2021" name="Int. J. Syst. Evol. Microbiol.">
        <title>Steroidobacter gossypii sp. nov., isolated from soil of cotton cropping field.</title>
        <authorList>
            <person name="Huang R."/>
            <person name="Yang S."/>
            <person name="Zhen C."/>
            <person name="Liu W."/>
        </authorList>
    </citation>
    <scope>NUCLEOTIDE SEQUENCE [LARGE SCALE GENOMIC DNA]</scope>
    <source>
        <strain evidence="16 17">S1-65</strain>
    </source>
</reference>
<evidence type="ECO:0000256" key="11">
    <source>
        <dbReference type="ARBA" id="ARBA00049080"/>
    </source>
</evidence>
<proteinExistence type="inferred from homology"/>
<dbReference type="SUPFAM" id="SSF51735">
    <property type="entry name" value="NAD(P)-binding Rossmann-fold domains"/>
    <property type="match status" value="1"/>
</dbReference>
<dbReference type="Gene3D" id="3.30.360.10">
    <property type="entry name" value="Dihydrodipicolinate Reductase, domain 2"/>
    <property type="match status" value="1"/>
</dbReference>
<dbReference type="InterPro" id="IPR022663">
    <property type="entry name" value="DapB_C"/>
</dbReference>
<evidence type="ECO:0000256" key="12">
    <source>
        <dbReference type="ARBA" id="ARBA00049396"/>
    </source>
</evidence>
<dbReference type="PANTHER" id="PTHR20836">
    <property type="entry name" value="DIHYDRODIPICOLINATE REDUCTASE"/>
    <property type="match status" value="1"/>
</dbReference>
<keyword evidence="5 13" id="KW-0220">Diaminopimelate biosynthesis</keyword>
<evidence type="ECO:0000256" key="8">
    <source>
        <dbReference type="ARBA" id="ARBA00023154"/>
    </source>
</evidence>
<feature type="domain" description="Dihydrodipicolinate reductase N-terminal" evidence="14">
    <location>
        <begin position="7"/>
        <end position="129"/>
    </location>
</feature>
<feature type="binding site" evidence="13">
    <location>
        <begin position="102"/>
        <end position="104"/>
    </location>
    <ligand>
        <name>NAD(+)</name>
        <dbReference type="ChEBI" id="CHEBI:57540"/>
    </ligand>
</feature>
<dbReference type="PANTHER" id="PTHR20836:SF0">
    <property type="entry name" value="4-HYDROXY-TETRAHYDRODIPICOLINATE REDUCTASE 1, CHLOROPLASTIC-RELATED"/>
    <property type="match status" value="1"/>
</dbReference>
<keyword evidence="7 13" id="KW-0520">NAD</keyword>
<comment type="caution">
    <text evidence="13">Lacks conserved residue(s) required for the propagation of feature annotation.</text>
</comment>
<evidence type="ECO:0000259" key="14">
    <source>
        <dbReference type="Pfam" id="PF01113"/>
    </source>
</evidence>
<dbReference type="HAMAP" id="MF_00102">
    <property type="entry name" value="DapB"/>
    <property type="match status" value="1"/>
</dbReference>
<evidence type="ECO:0000256" key="5">
    <source>
        <dbReference type="ARBA" id="ARBA00022915"/>
    </source>
</evidence>
<evidence type="ECO:0000256" key="2">
    <source>
        <dbReference type="ARBA" id="ARBA00022490"/>
    </source>
</evidence>
<comment type="similarity">
    <text evidence="1 13">Belongs to the DapB family.</text>
</comment>
<comment type="subunit">
    <text evidence="13">Homotetramer.</text>
</comment>
<comment type="pathway">
    <text evidence="9 13">Amino-acid biosynthesis; L-lysine biosynthesis via DAP pathway; (S)-tetrahydrodipicolinate from L-aspartate: step 4/4.</text>
</comment>
<organism evidence="16 17">
    <name type="scientific">Steroidobacter gossypii</name>
    <dbReference type="NCBI Taxonomy" id="2805490"/>
    <lineage>
        <taxon>Bacteria</taxon>
        <taxon>Pseudomonadati</taxon>
        <taxon>Pseudomonadota</taxon>
        <taxon>Gammaproteobacteria</taxon>
        <taxon>Steroidobacterales</taxon>
        <taxon>Steroidobacteraceae</taxon>
        <taxon>Steroidobacter</taxon>
    </lineage>
</organism>
<evidence type="ECO:0000256" key="6">
    <source>
        <dbReference type="ARBA" id="ARBA00023002"/>
    </source>
</evidence>
<evidence type="ECO:0000256" key="3">
    <source>
        <dbReference type="ARBA" id="ARBA00022605"/>
    </source>
</evidence>
<keyword evidence="17" id="KW-1185">Reference proteome</keyword>
<comment type="catalytic activity">
    <reaction evidence="11 13">
        <text>(S)-2,3,4,5-tetrahydrodipicolinate + NADP(+) + H2O = (2S,4S)-4-hydroxy-2,3,4,5-tetrahydrodipicolinate + NADPH + H(+)</text>
        <dbReference type="Rhea" id="RHEA:35331"/>
        <dbReference type="ChEBI" id="CHEBI:15377"/>
        <dbReference type="ChEBI" id="CHEBI:15378"/>
        <dbReference type="ChEBI" id="CHEBI:16845"/>
        <dbReference type="ChEBI" id="CHEBI:57783"/>
        <dbReference type="ChEBI" id="CHEBI:58349"/>
        <dbReference type="ChEBI" id="CHEBI:67139"/>
        <dbReference type="EC" id="1.17.1.8"/>
    </reaction>
</comment>
<feature type="domain" description="Dihydrodipicolinate reductase C-terminal" evidence="15">
    <location>
        <begin position="132"/>
        <end position="268"/>
    </location>
</feature>
<feature type="binding site" evidence="13">
    <location>
        <begin position="12"/>
        <end position="17"/>
    </location>
    <ligand>
        <name>NAD(+)</name>
        <dbReference type="ChEBI" id="CHEBI:57540"/>
    </ligand>
</feature>
<dbReference type="PIRSF" id="PIRSF000161">
    <property type="entry name" value="DHPR"/>
    <property type="match status" value="1"/>
</dbReference>
<evidence type="ECO:0000256" key="4">
    <source>
        <dbReference type="ARBA" id="ARBA00022857"/>
    </source>
</evidence>
<comment type="caution">
    <text evidence="16">The sequence shown here is derived from an EMBL/GenBank/DDBJ whole genome shotgun (WGS) entry which is preliminary data.</text>
</comment>
<evidence type="ECO:0000259" key="15">
    <source>
        <dbReference type="Pfam" id="PF05173"/>
    </source>
</evidence>